<feature type="signal peptide" evidence="6">
    <location>
        <begin position="1"/>
        <end position="25"/>
    </location>
</feature>
<comment type="subcellular location">
    <subcellularLocation>
        <location evidence="5">Cell outer membrane</location>
    </subcellularLocation>
    <subcellularLocation>
        <location evidence="1">Membrane</location>
    </subcellularLocation>
</comment>
<feature type="domain" description="NolW-like" evidence="8">
    <location>
        <begin position="180"/>
        <end position="241"/>
    </location>
</feature>
<proteinExistence type="inferred from homology"/>
<gene>
    <name evidence="9" type="ORF">P9H32_12240</name>
</gene>
<sequence length="580" mass="64023">MKNYKAMGMGSVLAAVVMTGSFSYAQQEKVADEDLLNMLETVNTAEVQEATGVEEAVAASDTDLMKVQVGETNEVVDAMTVGDLSDADAITEGNLISVRLNKVGLEEAINLFAQLSGANIIVPELAEAAQISVNLRDVEWRPALQSILDTYNYELYQRVSGSNVYSVRRRPAGAPEPQVVETFQLKYATVPNAAKLIRELLPPEAKISEFASRNMMVIKSTESSLSEVRAVLDAIDKVRQQVYIESKFMELTDDAQKDLGINWKSLESYAAGMNVGSAAYGYENASGSSSENLWNDITGGSAKFAGNGEYTILTSVLDADEFAMTLSALEQNKGVNIVSNPKIIVANEELANISIVRKEPNLKQEREQQLNDQPATTIYTMDPDMPWFEYGIKLDVTPSINTSSNITVQIQPSLTRKYADKEAGDNTYPIIDEKTIDTVFNLASGETAAIGGLTEITEGEEERKVPVLGSIPMIGRLFSWKQTVTGQDETVIFVTVGLANTEQLKEGNIDMPGDAELARRQVILDENKRKLRDHGREYFEIQEQEKLDDMLNVLDAEETKRIERREIKLQKEAAKLQKRG</sequence>
<dbReference type="EMBL" id="JARVCO010000010">
    <property type="protein sequence ID" value="MDZ8119392.1"/>
    <property type="molecule type" value="Genomic_DNA"/>
</dbReference>
<evidence type="ECO:0000259" key="8">
    <source>
        <dbReference type="Pfam" id="PF03958"/>
    </source>
</evidence>
<dbReference type="RefSeq" id="WP_322609176.1">
    <property type="nucleotide sequence ID" value="NZ_JARVCO010000010.1"/>
</dbReference>
<keyword evidence="10" id="KW-1185">Reference proteome</keyword>
<organism evidence="9 10">
    <name type="scientific">Pontiella agarivorans</name>
    <dbReference type="NCBI Taxonomy" id="3038953"/>
    <lineage>
        <taxon>Bacteria</taxon>
        <taxon>Pseudomonadati</taxon>
        <taxon>Kiritimatiellota</taxon>
        <taxon>Kiritimatiellia</taxon>
        <taxon>Kiritimatiellales</taxon>
        <taxon>Pontiellaceae</taxon>
        <taxon>Pontiella</taxon>
    </lineage>
</organism>
<dbReference type="InterPro" id="IPR004846">
    <property type="entry name" value="T2SS/T3SS_dom"/>
</dbReference>
<evidence type="ECO:0000256" key="5">
    <source>
        <dbReference type="RuleBase" id="RU004004"/>
    </source>
</evidence>
<dbReference type="InterPro" id="IPR051808">
    <property type="entry name" value="Type_IV_pilus_biogenesis"/>
</dbReference>
<dbReference type="PANTHER" id="PTHR30604:SF1">
    <property type="entry name" value="DNA UTILIZATION PROTEIN HOFQ"/>
    <property type="match status" value="1"/>
</dbReference>
<comment type="caution">
    <text evidence="9">The sequence shown here is derived from an EMBL/GenBank/DDBJ whole genome shotgun (WGS) entry which is preliminary data.</text>
</comment>
<evidence type="ECO:0000256" key="2">
    <source>
        <dbReference type="ARBA" id="ARBA00022729"/>
    </source>
</evidence>
<protein>
    <recommendedName>
        <fullName evidence="11">Type IV pilus assembly protein PilQ</fullName>
    </recommendedName>
</protein>
<dbReference type="PANTHER" id="PTHR30604">
    <property type="entry name" value="PROTEIN TRANSPORT PROTEIN HOFQ"/>
    <property type="match status" value="1"/>
</dbReference>
<accession>A0ABU5MYX3</accession>
<evidence type="ECO:0000256" key="3">
    <source>
        <dbReference type="ARBA" id="ARBA00023136"/>
    </source>
</evidence>
<evidence type="ECO:0000313" key="10">
    <source>
        <dbReference type="Proteomes" id="UP001290861"/>
    </source>
</evidence>
<evidence type="ECO:0000313" key="9">
    <source>
        <dbReference type="EMBL" id="MDZ8119392.1"/>
    </source>
</evidence>
<name>A0ABU5MYX3_9BACT</name>
<dbReference type="InterPro" id="IPR004845">
    <property type="entry name" value="T2SS_GspD_CS"/>
</dbReference>
<dbReference type="Proteomes" id="UP001290861">
    <property type="component" value="Unassembled WGS sequence"/>
</dbReference>
<feature type="chain" id="PRO_5046197223" description="Type IV pilus assembly protein PilQ" evidence="6">
    <location>
        <begin position="26"/>
        <end position="580"/>
    </location>
</feature>
<evidence type="ECO:0000256" key="4">
    <source>
        <dbReference type="RuleBase" id="RU004003"/>
    </source>
</evidence>
<reference evidence="9 10" key="1">
    <citation type="journal article" date="2024" name="Appl. Environ. Microbiol.">
        <title>Pontiella agarivorans sp. nov., a novel marine anaerobic bacterium capable of degrading macroalgal polysaccharides and fixing nitrogen.</title>
        <authorList>
            <person name="Liu N."/>
            <person name="Kivenson V."/>
            <person name="Peng X."/>
            <person name="Cui Z."/>
            <person name="Lankiewicz T.S."/>
            <person name="Gosselin K.M."/>
            <person name="English C.J."/>
            <person name="Blair E.M."/>
            <person name="O'Malley M.A."/>
            <person name="Valentine D.L."/>
        </authorList>
    </citation>
    <scope>NUCLEOTIDE SEQUENCE [LARGE SCALE GENOMIC DNA]</scope>
    <source>
        <strain evidence="9 10">NLcol2</strain>
    </source>
</reference>
<evidence type="ECO:0000256" key="6">
    <source>
        <dbReference type="SAM" id="SignalP"/>
    </source>
</evidence>
<dbReference type="Gene3D" id="3.30.1370.130">
    <property type="match status" value="1"/>
</dbReference>
<dbReference type="Pfam" id="PF03958">
    <property type="entry name" value="Secretin_N"/>
    <property type="match status" value="1"/>
</dbReference>
<dbReference type="InterPro" id="IPR001775">
    <property type="entry name" value="GspD/PilQ"/>
</dbReference>
<dbReference type="PRINTS" id="PR00811">
    <property type="entry name" value="BCTERIALGSPD"/>
</dbReference>
<keyword evidence="2 6" id="KW-0732">Signal</keyword>
<feature type="domain" description="Type II/III secretion system secretin-like" evidence="7">
    <location>
        <begin position="328"/>
        <end position="496"/>
    </location>
</feature>
<dbReference type="InterPro" id="IPR005644">
    <property type="entry name" value="NolW-like"/>
</dbReference>
<evidence type="ECO:0000256" key="1">
    <source>
        <dbReference type="ARBA" id="ARBA00004370"/>
    </source>
</evidence>
<comment type="similarity">
    <text evidence="4">Belongs to the bacterial secretin family.</text>
</comment>
<evidence type="ECO:0000259" key="7">
    <source>
        <dbReference type="Pfam" id="PF00263"/>
    </source>
</evidence>
<keyword evidence="5" id="KW-0813">Transport</keyword>
<evidence type="ECO:0008006" key="11">
    <source>
        <dbReference type="Google" id="ProtNLM"/>
    </source>
</evidence>
<dbReference type="InterPro" id="IPR038591">
    <property type="entry name" value="NolW-like_sf"/>
</dbReference>
<dbReference type="Gene3D" id="3.30.1370.120">
    <property type="match status" value="1"/>
</dbReference>
<dbReference type="Pfam" id="PF00263">
    <property type="entry name" value="Secretin"/>
    <property type="match status" value="1"/>
</dbReference>
<dbReference type="PROSITE" id="PS00875">
    <property type="entry name" value="T2SP_D"/>
    <property type="match status" value="1"/>
</dbReference>
<keyword evidence="3" id="KW-0472">Membrane</keyword>